<reference evidence="2" key="1">
    <citation type="submission" date="2023-01" db="EMBL/GenBank/DDBJ databases">
        <title>The chitinases involved in constricting ring structure development in the nematode-trapping fungus Drechslerella dactyloides.</title>
        <authorList>
            <person name="Wang R."/>
            <person name="Zhang L."/>
            <person name="Tang P."/>
            <person name="Li S."/>
            <person name="Liang L."/>
        </authorList>
    </citation>
    <scope>NUCLEOTIDE SEQUENCE</scope>
    <source>
        <strain evidence="2">YMF1.00031</strain>
    </source>
</reference>
<feature type="compositionally biased region" description="Basic and acidic residues" evidence="1">
    <location>
        <begin position="1"/>
        <end position="10"/>
    </location>
</feature>
<feature type="region of interest" description="Disordered" evidence="1">
    <location>
        <begin position="1"/>
        <end position="38"/>
    </location>
</feature>
<dbReference type="Proteomes" id="UP001221413">
    <property type="component" value="Unassembled WGS sequence"/>
</dbReference>
<comment type="caution">
    <text evidence="2">The sequence shown here is derived from an EMBL/GenBank/DDBJ whole genome shotgun (WGS) entry which is preliminary data.</text>
</comment>
<evidence type="ECO:0000313" key="3">
    <source>
        <dbReference type="Proteomes" id="UP001221413"/>
    </source>
</evidence>
<protein>
    <submittedName>
        <fullName evidence="2">Uncharacterized protein</fullName>
    </submittedName>
</protein>
<proteinExistence type="predicted"/>
<organism evidence="2 3">
    <name type="scientific">Drechslerella dactyloides</name>
    <name type="common">Nematode-trapping fungus</name>
    <name type="synonym">Arthrobotrys dactyloides</name>
    <dbReference type="NCBI Taxonomy" id="74499"/>
    <lineage>
        <taxon>Eukaryota</taxon>
        <taxon>Fungi</taxon>
        <taxon>Dikarya</taxon>
        <taxon>Ascomycota</taxon>
        <taxon>Pezizomycotina</taxon>
        <taxon>Orbiliomycetes</taxon>
        <taxon>Orbiliales</taxon>
        <taxon>Orbiliaceae</taxon>
        <taxon>Drechslerella</taxon>
    </lineage>
</organism>
<gene>
    <name evidence="2" type="ORF">Dda_2332</name>
</gene>
<dbReference type="EMBL" id="JAQGDS010000002">
    <property type="protein sequence ID" value="KAJ6263761.1"/>
    <property type="molecule type" value="Genomic_DNA"/>
</dbReference>
<name>A0AAD6J7C1_DREDA</name>
<accession>A0AAD6J7C1</accession>
<sequence>MAHHDRDYQRETQQCSSRSVATHETHTAAGGTRRVKVEGTPRYHFMQCSDETKEEGVGIVPMWPNRPESFCPQAQIKAATMKEHSQSHR</sequence>
<feature type="compositionally biased region" description="Polar residues" evidence="1">
    <location>
        <begin position="11"/>
        <end position="20"/>
    </location>
</feature>
<evidence type="ECO:0000256" key="1">
    <source>
        <dbReference type="SAM" id="MobiDB-lite"/>
    </source>
</evidence>
<evidence type="ECO:0000313" key="2">
    <source>
        <dbReference type="EMBL" id="KAJ6263761.1"/>
    </source>
</evidence>
<keyword evidence="3" id="KW-1185">Reference proteome</keyword>
<dbReference type="AlphaFoldDB" id="A0AAD6J7C1"/>